<dbReference type="AlphaFoldDB" id="A0A376BUH2"/>
<dbReference type="Proteomes" id="UP000254209">
    <property type="component" value="Unassembled WGS sequence"/>
</dbReference>
<dbReference type="RefSeq" id="WP_034292180.1">
    <property type="nucleotide sequence ID" value="NZ_CP091519.2"/>
</dbReference>
<evidence type="ECO:0000256" key="1">
    <source>
        <dbReference type="SAM" id="SignalP"/>
    </source>
</evidence>
<sequence length="138" mass="15404">MFKPFIILTLTALLAACASSYAPQDAPTLPENQTLWFQLEKLDNDGNTTQTSVLSVQGEADGTTRWLQADIFGVPQARLLAKSTGWQQDGFAPPNRTAQQLFVALFPYIKRGFRQPETIVLPEQIWRVSPIHTEAESE</sequence>
<name>A0A376BUH2_9NEIS</name>
<keyword evidence="1" id="KW-0732">Signal</keyword>
<evidence type="ECO:0008006" key="4">
    <source>
        <dbReference type="Google" id="ProtNLM"/>
    </source>
</evidence>
<dbReference type="EMBL" id="UFSO01000003">
    <property type="protein sequence ID" value="SSY80590.1"/>
    <property type="molecule type" value="Genomic_DNA"/>
</dbReference>
<organism evidence="2 3">
    <name type="scientific">Alysiella crassa</name>
    <dbReference type="NCBI Taxonomy" id="153491"/>
    <lineage>
        <taxon>Bacteria</taxon>
        <taxon>Pseudomonadati</taxon>
        <taxon>Pseudomonadota</taxon>
        <taxon>Betaproteobacteria</taxon>
        <taxon>Neisseriales</taxon>
        <taxon>Neisseriaceae</taxon>
        <taxon>Alysiella</taxon>
    </lineage>
</organism>
<accession>A0A376BUH2</accession>
<dbReference type="PROSITE" id="PS51257">
    <property type="entry name" value="PROKAR_LIPOPROTEIN"/>
    <property type="match status" value="1"/>
</dbReference>
<dbReference type="OrthoDB" id="8685017at2"/>
<feature type="signal peptide" evidence="1">
    <location>
        <begin position="1"/>
        <end position="22"/>
    </location>
</feature>
<proteinExistence type="predicted"/>
<feature type="chain" id="PRO_5016714582" description="Lipoprotein" evidence="1">
    <location>
        <begin position="23"/>
        <end position="138"/>
    </location>
</feature>
<evidence type="ECO:0000313" key="2">
    <source>
        <dbReference type="EMBL" id="SSY80590.1"/>
    </source>
</evidence>
<dbReference type="STRING" id="1120980.GCA_000745955_00961"/>
<keyword evidence="3" id="KW-1185">Reference proteome</keyword>
<evidence type="ECO:0000313" key="3">
    <source>
        <dbReference type="Proteomes" id="UP000254209"/>
    </source>
</evidence>
<protein>
    <recommendedName>
        <fullName evidence="4">Lipoprotein</fullName>
    </recommendedName>
</protein>
<gene>
    <name evidence="2" type="ORF">NCTC10283_02150</name>
</gene>
<reference evidence="2 3" key="1">
    <citation type="submission" date="2018-06" db="EMBL/GenBank/DDBJ databases">
        <authorList>
            <consortium name="Pathogen Informatics"/>
            <person name="Doyle S."/>
        </authorList>
    </citation>
    <scope>NUCLEOTIDE SEQUENCE [LARGE SCALE GENOMIC DNA]</scope>
    <source>
        <strain evidence="2 3">NCTC10283</strain>
    </source>
</reference>